<keyword evidence="3" id="KW-0378">Hydrolase</keyword>
<accession>A0A1C6WG88</accession>
<feature type="domain" description="Serine aminopeptidase S33" evidence="2">
    <location>
        <begin position="223"/>
        <end position="396"/>
    </location>
</feature>
<dbReference type="PANTHER" id="PTHR11614">
    <property type="entry name" value="PHOSPHOLIPASE-RELATED"/>
    <property type="match status" value="1"/>
</dbReference>
<feature type="compositionally biased region" description="Low complexity" evidence="1">
    <location>
        <begin position="613"/>
        <end position="640"/>
    </location>
</feature>
<protein>
    <submittedName>
        <fullName evidence="3">Lysophospholipase, putative</fullName>
        <ecNumber evidence="3">3.1.1.5</ecNumber>
    </submittedName>
</protein>
<dbReference type="Gene3D" id="3.40.50.1820">
    <property type="entry name" value="alpha/beta hydrolase"/>
    <property type="match status" value="1"/>
</dbReference>
<dbReference type="GO" id="GO:0004622">
    <property type="term" value="F:phosphatidylcholine lysophospholipase activity"/>
    <property type="evidence" value="ECO:0007669"/>
    <property type="project" value="UniProtKB-EC"/>
</dbReference>
<name>A0A1C6WG88_PLACE</name>
<feature type="region of interest" description="Disordered" evidence="1">
    <location>
        <begin position="1"/>
        <end position="22"/>
    </location>
</feature>
<evidence type="ECO:0000256" key="1">
    <source>
        <dbReference type="SAM" id="MobiDB-lite"/>
    </source>
</evidence>
<feature type="compositionally biased region" description="Low complexity" evidence="1">
    <location>
        <begin position="460"/>
        <end position="469"/>
    </location>
</feature>
<feature type="compositionally biased region" description="Low complexity" evidence="1">
    <location>
        <begin position="499"/>
        <end position="566"/>
    </location>
</feature>
<dbReference type="InterPro" id="IPR029058">
    <property type="entry name" value="AB_hydrolase_fold"/>
</dbReference>
<dbReference type="SUPFAM" id="SSF53474">
    <property type="entry name" value="alpha/beta-Hydrolases"/>
    <property type="match status" value="1"/>
</dbReference>
<evidence type="ECO:0000259" key="2">
    <source>
        <dbReference type="Pfam" id="PF12146"/>
    </source>
</evidence>
<dbReference type="EMBL" id="FMIN01000194">
    <property type="protein sequence ID" value="SCL86752.1"/>
    <property type="molecule type" value="Genomic_DNA"/>
</dbReference>
<reference evidence="3" key="1">
    <citation type="submission" date="2016-08" db="EMBL/GenBank/DDBJ databases">
        <authorList>
            <consortium name="Pathogen Informatics"/>
        </authorList>
    </citation>
    <scope>NUCLEOTIDE SEQUENCE</scope>
    <source>
        <strain evidence="3">DS</strain>
    </source>
</reference>
<dbReference type="InterPro" id="IPR051044">
    <property type="entry name" value="MAG_DAG_Lipase"/>
</dbReference>
<dbReference type="Proteomes" id="UP000507536">
    <property type="component" value="Unassembled WGS sequence"/>
</dbReference>
<gene>
    <name evidence="3" type="ORF">PCHDS_000512300</name>
</gene>
<feature type="region of interest" description="Disordered" evidence="1">
    <location>
        <begin position="413"/>
        <end position="469"/>
    </location>
</feature>
<organism evidence="3">
    <name type="scientific">Plasmodium chabaudi adami</name>
    <dbReference type="NCBI Taxonomy" id="5826"/>
    <lineage>
        <taxon>Eukaryota</taxon>
        <taxon>Sar</taxon>
        <taxon>Alveolata</taxon>
        <taxon>Apicomplexa</taxon>
        <taxon>Aconoidasida</taxon>
        <taxon>Haemosporida</taxon>
        <taxon>Plasmodiidae</taxon>
        <taxon>Plasmodium</taxon>
        <taxon>Plasmodium (Vinckeia)</taxon>
    </lineage>
</organism>
<dbReference type="InterPro" id="IPR022742">
    <property type="entry name" value="Hydrolase_4"/>
</dbReference>
<feature type="compositionally biased region" description="Polar residues" evidence="1">
    <location>
        <begin position="668"/>
        <end position="687"/>
    </location>
</feature>
<proteinExistence type="predicted"/>
<dbReference type="Pfam" id="PF12146">
    <property type="entry name" value="Hydrolase_4"/>
    <property type="match status" value="2"/>
</dbReference>
<dbReference type="AlphaFoldDB" id="A0A1C6WG88"/>
<sequence>MELSEEEAQSAQHMLKSGNKDPSIMGDPDIGFFTNKHGLKIKTLKWLVKAPVGIVFLVHSLNSHCRFDYLKHNVTISNNEKAVLNDGDNFYVHKDSWIEELNKNGYSVYGLDLQGHGESECYGNEKTHINEFDDFADDILQYMNIIHESIVNEVAKDNQENDKNAIGQKKRCTKCDLILKDESDICCSNEDQIIAKGLYLRHPEKNQYKKPDYNIDLYKTPIPMYLVGLSMGGNIILRILELLSQRRYNYYNRLNIKGVCSLSGMVSTKEVKNNFSWKRFCIPMMTLSSFLFPTSRFASNAPSETFPYIKDLYIYDKIFDGKPITNKFAYKLLEAVDNLNKDIDKMVKDVAILLIHSANDKKCSHTAAQEFYNNLKTKKKEFHTLEDMEHMITMEPGNEQVVKKLVDWMASTQKETPKKKKVKKNLRSADDKNILPNEASPTQGTGVLTDPPKDKTTQDQVAQEQVSQAQVSQEQVSQEQVSQEQVSQAQVSQEQVSQAQVSQEQVSQEQTSQEQTSQEQASQEQTSQEQTSQEQTSQEQASQEQTSQEQASQEQTSQEQTSQEQAIQDQPGEEQAGQDQPGEEQAGQEQSDEEQVSQDHPAEEQYAKEQAIQDQPAEEQPTQEQPAEEQAVQDQPADEQSTQEQPAEEQAVQDQPAEEQAVQYQPADEQSTQEQPAEEQALQNEAA</sequence>
<feature type="domain" description="Serine aminopeptidase S33" evidence="2">
    <location>
        <begin position="98"/>
        <end position="148"/>
    </location>
</feature>
<evidence type="ECO:0000313" key="3">
    <source>
        <dbReference type="EMBL" id="SCL86752.1"/>
    </source>
</evidence>
<feature type="region of interest" description="Disordered" evidence="1">
    <location>
        <begin position="499"/>
        <end position="687"/>
    </location>
</feature>
<feature type="compositionally biased region" description="Basic residues" evidence="1">
    <location>
        <begin position="417"/>
        <end position="426"/>
    </location>
</feature>
<dbReference type="EC" id="3.1.1.5" evidence="3"/>